<keyword evidence="8" id="KW-1185">Reference proteome</keyword>
<dbReference type="EMBL" id="JAMSHJ010000006">
    <property type="protein sequence ID" value="KAI5401423.1"/>
    <property type="molecule type" value="Genomic_DNA"/>
</dbReference>
<evidence type="ECO:0000256" key="6">
    <source>
        <dbReference type="SAM" id="Phobius"/>
    </source>
</evidence>
<reference evidence="7 8" key="1">
    <citation type="journal article" date="2022" name="Nat. Genet.">
        <title>Improved pea reference genome and pan-genome highlight genomic features and evolutionary characteristics.</title>
        <authorList>
            <person name="Yang T."/>
            <person name="Liu R."/>
            <person name="Luo Y."/>
            <person name="Hu S."/>
            <person name="Wang D."/>
            <person name="Wang C."/>
            <person name="Pandey M.K."/>
            <person name="Ge S."/>
            <person name="Xu Q."/>
            <person name="Li N."/>
            <person name="Li G."/>
            <person name="Huang Y."/>
            <person name="Saxena R.K."/>
            <person name="Ji Y."/>
            <person name="Li M."/>
            <person name="Yan X."/>
            <person name="He Y."/>
            <person name="Liu Y."/>
            <person name="Wang X."/>
            <person name="Xiang C."/>
            <person name="Varshney R.K."/>
            <person name="Ding H."/>
            <person name="Gao S."/>
            <person name="Zong X."/>
        </authorList>
    </citation>
    <scope>NUCLEOTIDE SEQUENCE [LARGE SCALE GENOMIC DNA]</scope>
    <source>
        <strain evidence="7 8">cv. Zhongwan 6</strain>
    </source>
</reference>
<evidence type="ECO:0000256" key="4">
    <source>
        <dbReference type="ARBA" id="ARBA00023136"/>
    </source>
</evidence>
<keyword evidence="3" id="KW-0808">Transferase</keyword>
<gene>
    <name evidence="7" type="ORF">KIW84_066045</name>
</gene>
<keyword evidence="6" id="KW-0812">Transmembrane</keyword>
<evidence type="ECO:0000313" key="8">
    <source>
        <dbReference type="Proteomes" id="UP001058974"/>
    </source>
</evidence>
<dbReference type="GO" id="GO:0016757">
    <property type="term" value="F:glycosyltransferase activity"/>
    <property type="evidence" value="ECO:0007669"/>
    <property type="project" value="UniProtKB-KW"/>
</dbReference>
<keyword evidence="6" id="KW-1133">Transmembrane helix</keyword>
<dbReference type="Proteomes" id="UP001058974">
    <property type="component" value="Chromosome 6"/>
</dbReference>
<dbReference type="Gramene" id="Psat6g225600.2">
    <property type="protein sequence ID" value="Psat6g225600.2.cds"/>
    <property type="gene ID" value="Psat6g225600"/>
</dbReference>
<dbReference type="GO" id="GO:0016020">
    <property type="term" value="C:membrane"/>
    <property type="evidence" value="ECO:0007669"/>
    <property type="project" value="UniProtKB-SubCell"/>
</dbReference>
<keyword evidence="4 6" id="KW-0472">Membrane</keyword>
<dbReference type="OrthoDB" id="191334at2759"/>
<dbReference type="AlphaFoldDB" id="A0A9D5AB46"/>
<dbReference type="InterPro" id="IPR044174">
    <property type="entry name" value="BC10-like"/>
</dbReference>
<keyword evidence="2" id="KW-0328">Glycosyltransferase</keyword>
<evidence type="ECO:0000313" key="7">
    <source>
        <dbReference type="EMBL" id="KAI5401423.1"/>
    </source>
</evidence>
<name>A0A9D5AB46_PEA</name>
<organism evidence="7 8">
    <name type="scientific">Pisum sativum</name>
    <name type="common">Garden pea</name>
    <name type="synonym">Lathyrus oleraceus</name>
    <dbReference type="NCBI Taxonomy" id="3888"/>
    <lineage>
        <taxon>Eukaryota</taxon>
        <taxon>Viridiplantae</taxon>
        <taxon>Streptophyta</taxon>
        <taxon>Embryophyta</taxon>
        <taxon>Tracheophyta</taxon>
        <taxon>Spermatophyta</taxon>
        <taxon>Magnoliopsida</taxon>
        <taxon>eudicotyledons</taxon>
        <taxon>Gunneridae</taxon>
        <taxon>Pentapetalae</taxon>
        <taxon>rosids</taxon>
        <taxon>fabids</taxon>
        <taxon>Fabales</taxon>
        <taxon>Fabaceae</taxon>
        <taxon>Papilionoideae</taxon>
        <taxon>50 kb inversion clade</taxon>
        <taxon>NPAAA clade</taxon>
        <taxon>Hologalegina</taxon>
        <taxon>IRL clade</taxon>
        <taxon>Fabeae</taxon>
        <taxon>Lathyrus</taxon>
    </lineage>
</organism>
<sequence length="410" mass="47771">MFEKMKGSNNQYQSNYVSKIFNVQLHFINFLTYVLVLTFGLTLGIILSFYLKECTFSLQFTQLSLSSIQKTPSLPPPIAVKQERVGLKDFLKVPPVMHDMDEEELLWRGSMTSKISEYPFDRVPKVAFMFLTRGAVFLAPLWEQFFKGHEGYYSIYVHSNPSYNGSHPESPVFHGRRIPSKEVEWGNVNMIEAERRLLSNALLDISNQRFVLLSESCIPLFNFTTIYSYLINSTENYVMAYDDPSPVGRGRYSIQMLPEVSLRQWRKGFQWFEMDRELALGVVSDRIYFPVFQEYCKGSCYADEHYLPTFVSIKFWERNSNRSLTWVDWSRGGPHPAHFLRSDVNVQFLESLRSKKCAYNNGNSTNACFLFARKFLPSTLSRLLKIAPEVMQFEHYDKPKKHKLSLKPII</sequence>
<dbReference type="PANTHER" id="PTHR31042">
    <property type="entry name" value="CORE-2/I-BRANCHING BETA-1,6-N-ACETYLGLUCOSAMINYLTRANSFERASE FAMILY PROTEIN-RELATED"/>
    <property type="match status" value="1"/>
</dbReference>
<evidence type="ECO:0000256" key="3">
    <source>
        <dbReference type="ARBA" id="ARBA00022679"/>
    </source>
</evidence>
<protein>
    <submittedName>
        <fullName evidence="7">Uncharacterized protein</fullName>
    </submittedName>
</protein>
<comment type="caution">
    <text evidence="7">The sequence shown here is derived from an EMBL/GenBank/DDBJ whole genome shotgun (WGS) entry which is preliminary data.</text>
</comment>
<evidence type="ECO:0000256" key="5">
    <source>
        <dbReference type="ARBA" id="ARBA00023180"/>
    </source>
</evidence>
<dbReference type="Pfam" id="PF02485">
    <property type="entry name" value="Branch"/>
    <property type="match status" value="1"/>
</dbReference>
<evidence type="ECO:0000256" key="1">
    <source>
        <dbReference type="ARBA" id="ARBA00004606"/>
    </source>
</evidence>
<proteinExistence type="predicted"/>
<dbReference type="Gramene" id="Psat06G0604500-T1">
    <property type="protein sequence ID" value="KAI5401423.1"/>
    <property type="gene ID" value="KIW84_066045"/>
</dbReference>
<feature type="transmembrane region" description="Helical" evidence="6">
    <location>
        <begin position="27"/>
        <end position="51"/>
    </location>
</feature>
<keyword evidence="5" id="KW-0325">Glycoprotein</keyword>
<accession>A0A9D5AB46</accession>
<dbReference type="PANTHER" id="PTHR31042:SF111">
    <property type="entry name" value="CORE-2_I-BRANCHING BETA-1,6-N-ACETYLGLUCOSAMINYLTRANSFERASE FAMILY PROTEIN"/>
    <property type="match status" value="1"/>
</dbReference>
<comment type="subcellular location">
    <subcellularLocation>
        <location evidence="1">Membrane</location>
        <topology evidence="1">Single-pass type II membrane protein</topology>
    </subcellularLocation>
</comment>
<evidence type="ECO:0000256" key="2">
    <source>
        <dbReference type="ARBA" id="ARBA00022676"/>
    </source>
</evidence>
<dbReference type="InterPro" id="IPR003406">
    <property type="entry name" value="Glyco_trans_14"/>
</dbReference>